<keyword evidence="3" id="KW-1185">Reference proteome</keyword>
<protein>
    <submittedName>
        <fullName evidence="2">Transcriptional regulator</fullName>
    </submittedName>
</protein>
<organism evidence="2 3">
    <name type="scientific">Rahnella sikkimica</name>
    <dbReference type="NCBI Taxonomy" id="1805933"/>
    <lineage>
        <taxon>Bacteria</taxon>
        <taxon>Pseudomonadati</taxon>
        <taxon>Pseudomonadota</taxon>
        <taxon>Gammaproteobacteria</taxon>
        <taxon>Enterobacterales</taxon>
        <taxon>Yersiniaceae</taxon>
        <taxon>Rahnella</taxon>
    </lineage>
</organism>
<dbReference type="Gene3D" id="1.10.10.10">
    <property type="entry name" value="Winged helix-like DNA-binding domain superfamily/Winged helix DNA-binding domain"/>
    <property type="match status" value="1"/>
</dbReference>
<accession>A0A2L1UXQ4</accession>
<keyword evidence="2" id="KW-0614">Plasmid</keyword>
<dbReference type="RefSeq" id="WP_104925004.1">
    <property type="nucleotide sequence ID" value="NZ_CP019063.1"/>
</dbReference>
<sequence>MITPQNRTTREMKINNVVLVTQALKSLGSATKAEVATQTGLSIATCGAVLNELRLTREVLALELDESRGGRPAQRYAYNPDYFSVLSLYAQGSDAAAQIVWSVNSATGASLAQGEVRFLPLSLDTFYAQISGLLADYPNIKALGIGLPGVVVKGRVATCDISAFAGVDVEQQLRERFGIYVQADNDMNYTAYGFYRSSCAGETAPVAYIFKPDVPCLGCGMVINGQVLQGASQFAGEVSNLPFNDLDKLPVAEEMAKVIVSLTAIINPATIALSGPKISDALIPELALRCQEHIPAQHMPALIYRPSMRQDYLQGITELTLNNYNLHIAFGN</sequence>
<dbReference type="KEGG" id="rox:BV494_22350"/>
<proteinExistence type="inferred from homology"/>
<gene>
    <name evidence="2" type="ORF">BV494_22350</name>
</gene>
<dbReference type="SUPFAM" id="SSF53067">
    <property type="entry name" value="Actin-like ATPase domain"/>
    <property type="match status" value="1"/>
</dbReference>
<name>A0A2L1UXQ4_9GAMM</name>
<dbReference type="InterPro" id="IPR036388">
    <property type="entry name" value="WH-like_DNA-bd_sf"/>
</dbReference>
<evidence type="ECO:0000256" key="1">
    <source>
        <dbReference type="ARBA" id="ARBA00006479"/>
    </source>
</evidence>
<dbReference type="CDD" id="cd23763">
    <property type="entry name" value="ASKHA_ATPase_ROK"/>
    <property type="match status" value="1"/>
</dbReference>
<comment type="similarity">
    <text evidence="1">Belongs to the ROK (NagC/XylR) family.</text>
</comment>
<reference evidence="3" key="1">
    <citation type="submission" date="2017-01" db="EMBL/GenBank/DDBJ databases">
        <title>Genome sequence of Rouxiella sp. ERMR1:05.</title>
        <authorList>
            <person name="Kumar R."/>
            <person name="Singh D."/>
            <person name="Kumar S."/>
        </authorList>
    </citation>
    <scope>NUCLEOTIDE SEQUENCE [LARGE SCALE GENOMIC DNA]</scope>
    <source>
        <strain evidence="3">ERMR1:05</strain>
        <plasmid evidence="3">unnamed1</plasmid>
    </source>
</reference>
<dbReference type="OrthoDB" id="6501901at2"/>
<dbReference type="Gene3D" id="3.30.420.40">
    <property type="match status" value="2"/>
</dbReference>
<dbReference type="AlphaFoldDB" id="A0A2L1UXQ4"/>
<geneLocation type="plasmid" evidence="2 3">
    <name>unnamed1</name>
</geneLocation>
<evidence type="ECO:0000313" key="2">
    <source>
        <dbReference type="EMBL" id="AVF37664.1"/>
    </source>
</evidence>
<dbReference type="SUPFAM" id="SSF46785">
    <property type="entry name" value="Winged helix' DNA-binding domain"/>
    <property type="match status" value="1"/>
</dbReference>
<dbReference type="Pfam" id="PF00480">
    <property type="entry name" value="ROK"/>
    <property type="match status" value="1"/>
</dbReference>
<dbReference type="PANTHER" id="PTHR18964:SF149">
    <property type="entry name" value="BIFUNCTIONAL UDP-N-ACETYLGLUCOSAMINE 2-EPIMERASE_N-ACETYLMANNOSAMINE KINASE"/>
    <property type="match status" value="1"/>
</dbReference>
<dbReference type="InterPro" id="IPR043129">
    <property type="entry name" value="ATPase_NBD"/>
</dbReference>
<dbReference type="PANTHER" id="PTHR18964">
    <property type="entry name" value="ROK (REPRESSOR, ORF, KINASE) FAMILY"/>
    <property type="match status" value="1"/>
</dbReference>
<dbReference type="InterPro" id="IPR000600">
    <property type="entry name" value="ROK"/>
</dbReference>
<dbReference type="EMBL" id="CP019063">
    <property type="protein sequence ID" value="AVF37664.1"/>
    <property type="molecule type" value="Genomic_DNA"/>
</dbReference>
<evidence type="ECO:0000313" key="3">
    <source>
        <dbReference type="Proteomes" id="UP000239197"/>
    </source>
</evidence>
<dbReference type="Proteomes" id="UP000239197">
    <property type="component" value="Plasmid unnamed1"/>
</dbReference>
<dbReference type="InterPro" id="IPR036390">
    <property type="entry name" value="WH_DNA-bd_sf"/>
</dbReference>